<keyword evidence="2" id="KW-0472">Membrane</keyword>
<feature type="transmembrane region" description="Helical" evidence="2">
    <location>
        <begin position="56"/>
        <end position="80"/>
    </location>
</feature>
<feature type="transmembrane region" description="Helical" evidence="2">
    <location>
        <begin position="86"/>
        <end position="106"/>
    </location>
</feature>
<keyword evidence="2" id="KW-1133">Transmembrane helix</keyword>
<evidence type="ECO:0000313" key="4">
    <source>
        <dbReference type="Proteomes" id="UP001642484"/>
    </source>
</evidence>
<organism evidence="3 4">
    <name type="scientific">Durusdinium trenchii</name>
    <dbReference type="NCBI Taxonomy" id="1381693"/>
    <lineage>
        <taxon>Eukaryota</taxon>
        <taxon>Sar</taxon>
        <taxon>Alveolata</taxon>
        <taxon>Dinophyceae</taxon>
        <taxon>Suessiales</taxon>
        <taxon>Symbiodiniaceae</taxon>
        <taxon>Durusdinium</taxon>
    </lineage>
</organism>
<feature type="region of interest" description="Disordered" evidence="1">
    <location>
        <begin position="1"/>
        <end position="21"/>
    </location>
</feature>
<protein>
    <submittedName>
        <fullName evidence="3">Uncharacterized protein</fullName>
    </submittedName>
</protein>
<evidence type="ECO:0000256" key="1">
    <source>
        <dbReference type="SAM" id="MobiDB-lite"/>
    </source>
</evidence>
<gene>
    <name evidence="3" type="ORF">CCMP2556_LOCUS14215</name>
</gene>
<comment type="caution">
    <text evidence="3">The sequence shown here is derived from an EMBL/GenBank/DDBJ whole genome shotgun (WGS) entry which is preliminary data.</text>
</comment>
<reference evidence="3 4" key="1">
    <citation type="submission" date="2024-02" db="EMBL/GenBank/DDBJ databases">
        <authorList>
            <person name="Chen Y."/>
            <person name="Shah S."/>
            <person name="Dougan E. K."/>
            <person name="Thang M."/>
            <person name="Chan C."/>
        </authorList>
    </citation>
    <scope>NUCLEOTIDE SEQUENCE [LARGE SCALE GENOMIC DNA]</scope>
</reference>
<proteinExistence type="predicted"/>
<dbReference type="EMBL" id="CAXAMN010007224">
    <property type="protein sequence ID" value="CAK9020856.1"/>
    <property type="molecule type" value="Genomic_DNA"/>
</dbReference>
<accession>A0ABP0K2V2</accession>
<keyword evidence="4" id="KW-1185">Reference proteome</keyword>
<evidence type="ECO:0000256" key="2">
    <source>
        <dbReference type="SAM" id="Phobius"/>
    </source>
</evidence>
<name>A0ABP0K2V2_9DINO</name>
<evidence type="ECO:0000313" key="3">
    <source>
        <dbReference type="EMBL" id="CAK9020856.1"/>
    </source>
</evidence>
<keyword evidence="2" id="KW-0812">Transmembrane</keyword>
<dbReference type="Proteomes" id="UP001642484">
    <property type="component" value="Unassembled WGS sequence"/>
</dbReference>
<sequence>MMNSSPSAKQGPEDPPSLCAMTPHNANGSELSLGARQSAGENRGAFASRLAVAAKIFYGIFLLCGVVLSLVGLIFLASFASGFSDLLVILLGFLLILVGLGFNMPVSVRVVKQDAQYILELRRRFRASIKQPLTALQGFQELLGWMGPLQAKGFVTGPPSWLLIFAQDLWVVSVAEHEEFLLALKQACDESEHPLKDQLAQCVSATLRA</sequence>